<evidence type="ECO:0000313" key="2">
    <source>
        <dbReference type="Proteomes" id="UP000094828"/>
    </source>
</evidence>
<dbReference type="Proteomes" id="UP000094828">
    <property type="component" value="Unassembled WGS sequence"/>
</dbReference>
<reference evidence="1 2" key="1">
    <citation type="submission" date="2016-05" db="EMBL/GenBank/DDBJ databases">
        <title>Genomic and physiological characterization of Planctopirus sp. isolated from fresh water lake.</title>
        <authorList>
            <person name="Subhash Y."/>
            <person name="Ramana C."/>
        </authorList>
    </citation>
    <scope>NUCLEOTIDE SEQUENCE [LARGE SCALE GENOMIC DNA]</scope>
    <source>
        <strain evidence="1 2">JC280</strain>
    </source>
</reference>
<dbReference type="AlphaFoldDB" id="A0A1C3E5I2"/>
<name>A0A1C3E5I2_9PLAN</name>
<accession>A0A1C3E5I2</accession>
<dbReference type="EMBL" id="LYDR01000152">
    <property type="protein sequence ID" value="ODA28494.1"/>
    <property type="molecule type" value="Genomic_DNA"/>
</dbReference>
<proteinExistence type="predicted"/>
<protein>
    <submittedName>
        <fullName evidence="1">Uncharacterized protein</fullName>
    </submittedName>
</protein>
<evidence type="ECO:0000313" key="1">
    <source>
        <dbReference type="EMBL" id="ODA28494.1"/>
    </source>
</evidence>
<gene>
    <name evidence="1" type="ORF">A6X21_12330</name>
</gene>
<organism evidence="1 2">
    <name type="scientific">Planctopirus hydrillae</name>
    <dbReference type="NCBI Taxonomy" id="1841610"/>
    <lineage>
        <taxon>Bacteria</taxon>
        <taxon>Pseudomonadati</taxon>
        <taxon>Planctomycetota</taxon>
        <taxon>Planctomycetia</taxon>
        <taxon>Planctomycetales</taxon>
        <taxon>Planctomycetaceae</taxon>
        <taxon>Planctopirus</taxon>
    </lineage>
</organism>
<sequence length="78" mass="8874">MRSLLADWFTTKGTKNTKEIQSQIVVSCRKYRTKSNQDVKVAEKALTLRCPGRRGEGSRGVCWQDQLKEMGEQIRVSG</sequence>
<comment type="caution">
    <text evidence="1">The sequence shown here is derived from an EMBL/GenBank/DDBJ whole genome shotgun (WGS) entry which is preliminary data.</text>
</comment>
<keyword evidence="2" id="KW-1185">Reference proteome</keyword>